<dbReference type="Proteomes" id="UP001642409">
    <property type="component" value="Unassembled WGS sequence"/>
</dbReference>
<name>A0AA86UY98_9EUKA</name>
<gene>
    <name evidence="1" type="ORF">HINF_LOCUS60464</name>
    <name evidence="2" type="ORF">HINF_LOCUS62637</name>
</gene>
<evidence type="ECO:0000313" key="2">
    <source>
        <dbReference type="EMBL" id="CAL6085343.1"/>
    </source>
</evidence>
<dbReference type="EMBL" id="CATOUU010001115">
    <property type="protein sequence ID" value="CAI9972819.1"/>
    <property type="molecule type" value="Genomic_DNA"/>
</dbReference>
<keyword evidence="3" id="KW-1185">Reference proteome</keyword>
<organism evidence="1">
    <name type="scientific">Hexamita inflata</name>
    <dbReference type="NCBI Taxonomy" id="28002"/>
    <lineage>
        <taxon>Eukaryota</taxon>
        <taxon>Metamonada</taxon>
        <taxon>Diplomonadida</taxon>
        <taxon>Hexamitidae</taxon>
        <taxon>Hexamitinae</taxon>
        <taxon>Hexamita</taxon>
    </lineage>
</organism>
<dbReference type="AlphaFoldDB" id="A0AA86UY98"/>
<sequence>MDGDARSSIVNLQLRIYVVSQCSLLYELVCFVEEFILDPSNVIDILDPDITRHVFKDLKQFSKNIISNIVVEVAYEGPSLSNIVLGPTHNSYLQQRLAFIIEAAKSNMVKAFLSN</sequence>
<evidence type="ECO:0000313" key="3">
    <source>
        <dbReference type="Proteomes" id="UP001642409"/>
    </source>
</evidence>
<reference evidence="1" key="1">
    <citation type="submission" date="2023-06" db="EMBL/GenBank/DDBJ databases">
        <authorList>
            <person name="Kurt Z."/>
        </authorList>
    </citation>
    <scope>NUCLEOTIDE SEQUENCE</scope>
</reference>
<protein>
    <submittedName>
        <fullName evidence="2">Hypothetical_protein</fullName>
    </submittedName>
</protein>
<evidence type="ECO:0000313" key="1">
    <source>
        <dbReference type="EMBL" id="CAI9972819.1"/>
    </source>
</evidence>
<comment type="caution">
    <text evidence="1">The sequence shown here is derived from an EMBL/GenBank/DDBJ whole genome shotgun (WGS) entry which is preliminary data.</text>
</comment>
<reference evidence="2 3" key="2">
    <citation type="submission" date="2024-07" db="EMBL/GenBank/DDBJ databases">
        <authorList>
            <person name="Akdeniz Z."/>
        </authorList>
    </citation>
    <scope>NUCLEOTIDE SEQUENCE [LARGE SCALE GENOMIC DNA]</scope>
</reference>
<proteinExistence type="predicted"/>
<accession>A0AA86UY98</accession>
<dbReference type="EMBL" id="CAXDID020000385">
    <property type="protein sequence ID" value="CAL6085343.1"/>
    <property type="molecule type" value="Genomic_DNA"/>
</dbReference>